<organism evidence="2 3">
    <name type="scientific">Eiseniibacteriota bacterium</name>
    <dbReference type="NCBI Taxonomy" id="2212470"/>
    <lineage>
        <taxon>Bacteria</taxon>
        <taxon>Candidatus Eiseniibacteriota</taxon>
    </lineage>
</organism>
<evidence type="ECO:0000313" key="3">
    <source>
        <dbReference type="Proteomes" id="UP000320184"/>
    </source>
</evidence>
<dbReference type="EC" id="3.1.-.-" evidence="1"/>
<proteinExistence type="inferred from homology"/>
<dbReference type="EMBL" id="VBOT01000075">
    <property type="protein sequence ID" value="TMQ51296.1"/>
    <property type="molecule type" value="Genomic_DNA"/>
</dbReference>
<dbReference type="GO" id="GO:0003677">
    <property type="term" value="F:DNA binding"/>
    <property type="evidence" value="ECO:0007669"/>
    <property type="project" value="InterPro"/>
</dbReference>
<name>A0A538SIW3_UNCEI</name>
<dbReference type="PANTHER" id="PTHR33988">
    <property type="entry name" value="ENDORIBONUCLEASE MAZF-RELATED"/>
    <property type="match status" value="1"/>
</dbReference>
<protein>
    <recommendedName>
        <fullName evidence="1">mRNA interferase</fullName>
        <ecNumber evidence="1">3.1.-.-</ecNumber>
    </recommendedName>
</protein>
<dbReference type="AlphaFoldDB" id="A0A538SIW3"/>
<dbReference type="SUPFAM" id="SSF50118">
    <property type="entry name" value="Cell growth inhibitor/plasmid maintenance toxic component"/>
    <property type="match status" value="1"/>
</dbReference>
<comment type="similarity">
    <text evidence="1">Belongs to the PemK/MazF family.</text>
</comment>
<dbReference type="Proteomes" id="UP000320184">
    <property type="component" value="Unassembled WGS sequence"/>
</dbReference>
<dbReference type="PIRSF" id="PIRSF033490">
    <property type="entry name" value="MazF"/>
    <property type="match status" value="1"/>
</dbReference>
<comment type="caution">
    <text evidence="2">The sequence shown here is derived from an EMBL/GenBank/DDBJ whole genome shotgun (WGS) entry which is preliminary data.</text>
</comment>
<dbReference type="GO" id="GO:0016787">
    <property type="term" value="F:hydrolase activity"/>
    <property type="evidence" value="ECO:0007669"/>
    <property type="project" value="UniProtKB-KW"/>
</dbReference>
<comment type="function">
    <text evidence="1">Toxic component of a type II toxin-antitoxin (TA) system.</text>
</comment>
<accession>A0A538SIW3</accession>
<dbReference type="Pfam" id="PF02452">
    <property type="entry name" value="PemK_toxin"/>
    <property type="match status" value="1"/>
</dbReference>
<reference evidence="2 3" key="1">
    <citation type="journal article" date="2019" name="Nat. Microbiol.">
        <title>Mediterranean grassland soil C-N compound turnover is dependent on rainfall and depth, and is mediated by genomically divergent microorganisms.</title>
        <authorList>
            <person name="Diamond S."/>
            <person name="Andeer P.F."/>
            <person name="Li Z."/>
            <person name="Crits-Christoph A."/>
            <person name="Burstein D."/>
            <person name="Anantharaman K."/>
            <person name="Lane K.R."/>
            <person name="Thomas B.C."/>
            <person name="Pan C."/>
            <person name="Northen T.R."/>
            <person name="Banfield J.F."/>
        </authorList>
    </citation>
    <scope>NUCLEOTIDE SEQUENCE [LARGE SCALE GENOMIC DNA]</scope>
    <source>
        <strain evidence="2">WS_3</strain>
    </source>
</reference>
<dbReference type="Gene3D" id="2.30.30.110">
    <property type="match status" value="1"/>
</dbReference>
<dbReference type="InterPro" id="IPR011067">
    <property type="entry name" value="Plasmid_toxin/cell-grow_inhib"/>
</dbReference>
<evidence type="ECO:0000313" key="2">
    <source>
        <dbReference type="EMBL" id="TMQ51296.1"/>
    </source>
</evidence>
<dbReference type="GO" id="GO:0016075">
    <property type="term" value="P:rRNA catabolic process"/>
    <property type="evidence" value="ECO:0007669"/>
    <property type="project" value="TreeGrafter"/>
</dbReference>
<keyword evidence="1" id="KW-0255">Endonuclease</keyword>
<keyword evidence="1" id="KW-0378">Hydrolase</keyword>
<evidence type="ECO:0000256" key="1">
    <source>
        <dbReference type="PIRNR" id="PIRNR033490"/>
    </source>
</evidence>
<dbReference type="GO" id="GO:0004521">
    <property type="term" value="F:RNA endonuclease activity"/>
    <property type="evidence" value="ECO:0007669"/>
    <property type="project" value="TreeGrafter"/>
</dbReference>
<dbReference type="InterPro" id="IPR003477">
    <property type="entry name" value="PemK-like"/>
</dbReference>
<sequence>MIWSATLPSPRRSEPGHRRPVVIVQADSFNRSKIKTVIAAVVTSNLSLAEAPGNVLLKARQSRLSKDSVINVSQLVTLDRAFLSARVSRLPPREVAKLDDGLRLVLAI</sequence>
<dbReference type="GO" id="GO:0006402">
    <property type="term" value="P:mRNA catabolic process"/>
    <property type="evidence" value="ECO:0007669"/>
    <property type="project" value="TreeGrafter"/>
</dbReference>
<keyword evidence="1" id="KW-0540">Nuclease</keyword>
<gene>
    <name evidence="2" type="ORF">E6K73_06240</name>
</gene>
<dbReference type="PANTHER" id="PTHR33988:SF2">
    <property type="entry name" value="ENDORIBONUCLEASE MAZF"/>
    <property type="match status" value="1"/>
</dbReference>